<evidence type="ECO:0000313" key="4">
    <source>
        <dbReference type="EMBL" id="KAF4629509.1"/>
    </source>
</evidence>
<dbReference type="InterPro" id="IPR058257">
    <property type="entry name" value="CorA-like_dom"/>
</dbReference>
<dbReference type="PROSITE" id="PS50011">
    <property type="entry name" value="PROTEIN_KINASE_DOM"/>
    <property type="match status" value="1"/>
</dbReference>
<protein>
    <recommendedName>
        <fullName evidence="3">Protein kinase domain-containing protein</fullName>
    </recommendedName>
</protein>
<dbReference type="SUPFAM" id="SSF56112">
    <property type="entry name" value="Protein kinase-like (PK-like)"/>
    <property type="match status" value="1"/>
</dbReference>
<evidence type="ECO:0000259" key="3">
    <source>
        <dbReference type="PROSITE" id="PS50011"/>
    </source>
</evidence>
<feature type="compositionally biased region" description="Polar residues" evidence="1">
    <location>
        <begin position="1477"/>
        <end position="1488"/>
    </location>
</feature>
<feature type="domain" description="Protein kinase" evidence="3">
    <location>
        <begin position="973"/>
        <end position="1351"/>
    </location>
</feature>
<feature type="compositionally biased region" description="Polar residues" evidence="1">
    <location>
        <begin position="617"/>
        <end position="629"/>
    </location>
</feature>
<keyword evidence="2" id="KW-0472">Membrane</keyword>
<dbReference type="Proteomes" id="UP000566819">
    <property type="component" value="Unassembled WGS sequence"/>
</dbReference>
<dbReference type="InterPro" id="IPR000719">
    <property type="entry name" value="Prot_kinase_dom"/>
</dbReference>
<dbReference type="Pfam" id="PF00069">
    <property type="entry name" value="Pkinase"/>
    <property type="match status" value="1"/>
</dbReference>
<dbReference type="Pfam" id="PF26118">
    <property type="entry name" value="DUF8035"/>
    <property type="match status" value="1"/>
</dbReference>
<keyword evidence="2" id="KW-1133">Transmembrane helix</keyword>
<feature type="region of interest" description="Disordered" evidence="1">
    <location>
        <begin position="1477"/>
        <end position="1502"/>
    </location>
</feature>
<dbReference type="GO" id="GO:0004674">
    <property type="term" value="F:protein serine/threonine kinase activity"/>
    <property type="evidence" value="ECO:0007669"/>
    <property type="project" value="TreeGrafter"/>
</dbReference>
<evidence type="ECO:0000313" key="5">
    <source>
        <dbReference type="Proteomes" id="UP000566819"/>
    </source>
</evidence>
<sequence length="2097" mass="237493">MTQIKARVKEQENHDLAVDLEHTTDMASIPSFEEQENLFTDDPEKSRIEFLAAKAMQVYNRNNCADSQTTLVHNGEKRISGPNTIITDPDKIWQLLSLRATNKNPVYAFFIRQKNSNSRLLLSRDLLQSLIVSNNIFGRFGDFVMSFGWKKREHDIGPPPCRFQAGELRDGDSFTTFECAYGIRYVERNGYGESKDPWSVRQTTIYHKYHGETETWVFISASRSAEAKVTQYIKDFPLRYTKNKNPFDLHVVLIDLALENWRWYIKSLVERIAEYSSRIIAATVGKGKNSFFIGFELNVEDRQMLKIIEDKALDMLTIFESMTDTISTLLQEYEYLRSGTCTTGRDKIILRLKESLREVELYRKKAKTLHRKTQGTASLLSDLLDYQNAKIAEGNGDSLRILAEESREENSTMRMLTEKSTNDAAAVKVITLITIVFLPTTVVSGFFSTQFVHPSEDGHSLDVLENWWIIAAISIPLTIITFAIWYCWIRFPWQRWWDETRRKNFRGWLAAIGIEVLRGEAVSGSCYSSLSSPAYYSRQSSFVDLCIKAFEGTTPSPKPGTQVAEMPGLHFRRWLNNLLWRQNPKAHDDRALSQPVNGSEPLRSHYDFDEDQANAQAGNAPQISPSHLPNGQIKHPTPEPLPASFMSSSPSNTIPRIPYPDPFLYPSESNTPNIKPLARSKTLSPHFGTTVKVSITTEFRGQFHFDKLSLPSEETSEERYKRIEGTAKEIGEKLCRGTPSGKELSLLEGFCVLSCRGGPNCGIIDPERFALENLKAWKDVETILANYEDGAEPHWNLEIAITRKLDLTKKLAPMVIQPPADLNFKDWLWVELERSMVSSAVERNLKYLPNEDLQAFTHEDIITGVCLVPDCGLTGIQESRTALAQRIYRKAPKLFAIAVYGRIPLSILEKMLDEGVGDEILPLDRDCPSWIASDRRHWGYYRVMYDTQWALTAAVFYLVGQHQTINANVIIPFLLKDEHARGNFSVVYKIKLEHSHQRLYSLPNDPNPELALKVIDKHRKNTSAAFKNEQLILKGLQELTHDHIIKLLGTYEQEDSYHFLFPFANYSLEEYMRTNPTSFDNPDSSDSRRFITWVVTQFQGIASGLAQLHVRSQSNGGDKANPNSRSQTSLKPPELTLVNPEVAKNQPVEGTGYHHDIKPQNILWFSKISDLLSPITKFGILQIADFGIGKFHSLHSGTGTSTVRGTPTYAAPESKIPRPLTAPGDNATPTLKLSRPYDVWSLGCVLMEVLVWLVFGSQEWKKFNEERDDFEDKRDESYKNDGFFYVTKDGQAMVRESVTKWQRKLRDHPRLHGTSGASLLGLLKLVERILNIDPDTRISANELSNELSNLLKIDAAEALPTIAESPPPSRTGSPDVRVSMPEMVKSESAADSASSSPIWRSRQLNDSTTSLPQRVIRSDARPPFGPPASSINFPPPSRSGTANSMSRPSTLSSATSLLLRGFYNPYDYNIRHGYTIPTKQGETSSKRAGQTPCHRQDNYRHRKQNSWREFRIVLLKVNRRNLANYIHGTVKLRTVYLVLVRRETPVKEEETSAHIHPPLLKRQPSFDNSFDTSDREDAKTPKSPPKIRAIPPPRQYSETESSDNEQSRLSSTGWENFKEVNVPPDARWTKFSRKLVNPEALELGKERYEVRQDFVVVLRVLSRDEVQSYAKVTQRIQAAREEAEMKGRRMHKDRLNGSCGTLNIPIRLADLGAMNKSESTNKRAQEEDDTESKASGSPRPQSAAERLVSLLLDDNVIKSLCADALCSVAQERFERNLRRQLKEFAVGLRKEVDTEQERHAAHFVRPRPRNSAYMLEKFIKASKTFERLRENLRAFVRPTDETPHTGGIDNQGKTETSSKTDGTLNESQKLDSSELGKLEHGTQDIVRYPDTIAEDYGANGYGYTNPADLVRPHSLAEEEYLQVQEDLEFDTEIEEFKNNDNDLGAILGVDGPVFDERQPAIVVLPGLYPGYGVQDGRGWQAADESSDDGFVPTHAVERCQDGRRRAAKEQCGECSDDILSEDPGDRVSVVVVVVLIVDSYMQFIDAPLVGDNSRGYLKNSCVTLFGVDMQVSNEVSLRQFLFGLMNGTKNRRSLEFI</sequence>
<dbReference type="Pfam" id="PF26616">
    <property type="entry name" value="CorA-like"/>
    <property type="match status" value="1"/>
</dbReference>
<feature type="region of interest" description="Disordered" evidence="1">
    <location>
        <begin position="1384"/>
        <end position="1449"/>
    </location>
</feature>
<keyword evidence="2" id="KW-0812">Transmembrane</keyword>
<keyword evidence="5" id="KW-1185">Reference proteome</keyword>
<feature type="region of interest" description="Disordered" evidence="1">
    <location>
        <begin position="586"/>
        <end position="605"/>
    </location>
</feature>
<gene>
    <name evidence="4" type="ORF">G7Y89_g8640</name>
</gene>
<proteinExistence type="predicted"/>
<dbReference type="Gene3D" id="1.10.510.10">
    <property type="entry name" value="Transferase(Phosphotransferase) domain 1"/>
    <property type="match status" value="1"/>
</dbReference>
<feature type="compositionally biased region" description="Polar residues" evidence="1">
    <location>
        <begin position="1402"/>
        <end position="1412"/>
    </location>
</feature>
<feature type="region of interest" description="Disordered" evidence="1">
    <location>
        <begin position="617"/>
        <end position="652"/>
    </location>
</feature>
<feature type="compositionally biased region" description="Basic and acidic residues" evidence="1">
    <location>
        <begin position="1868"/>
        <end position="1878"/>
    </location>
</feature>
<feature type="region of interest" description="Disordered" evidence="1">
    <location>
        <begin position="1836"/>
        <end position="1878"/>
    </location>
</feature>
<organism evidence="4 5">
    <name type="scientific">Cudoniella acicularis</name>
    <dbReference type="NCBI Taxonomy" id="354080"/>
    <lineage>
        <taxon>Eukaryota</taxon>
        <taxon>Fungi</taxon>
        <taxon>Dikarya</taxon>
        <taxon>Ascomycota</taxon>
        <taxon>Pezizomycotina</taxon>
        <taxon>Leotiomycetes</taxon>
        <taxon>Helotiales</taxon>
        <taxon>Tricladiaceae</taxon>
        <taxon>Cudoniella</taxon>
    </lineage>
</organism>
<dbReference type="CDD" id="cd00180">
    <property type="entry name" value="PKc"/>
    <property type="match status" value="1"/>
</dbReference>
<feature type="compositionally biased region" description="Polar residues" evidence="1">
    <location>
        <begin position="1438"/>
        <end position="1448"/>
    </location>
</feature>
<feature type="compositionally biased region" description="Polar residues" evidence="1">
    <location>
        <begin position="1112"/>
        <end position="1130"/>
    </location>
</feature>
<accession>A0A8H4RG73</accession>
<feature type="compositionally biased region" description="Polar residues" evidence="1">
    <location>
        <begin position="1851"/>
        <end position="1867"/>
    </location>
</feature>
<dbReference type="SMART" id="SM00220">
    <property type="entry name" value="S_TKc"/>
    <property type="match status" value="1"/>
</dbReference>
<dbReference type="GO" id="GO:0005524">
    <property type="term" value="F:ATP binding"/>
    <property type="evidence" value="ECO:0007669"/>
    <property type="project" value="InterPro"/>
</dbReference>
<feature type="transmembrane region" description="Helical" evidence="2">
    <location>
        <begin position="425"/>
        <end position="447"/>
    </location>
</feature>
<dbReference type="Gene3D" id="1.20.58.340">
    <property type="entry name" value="Magnesium transport protein CorA, transmembrane region"/>
    <property type="match status" value="1"/>
</dbReference>
<dbReference type="InterPro" id="IPR058348">
    <property type="entry name" value="DUF8035"/>
</dbReference>
<feature type="transmembrane region" description="Helical" evidence="2">
    <location>
        <begin position="467"/>
        <end position="488"/>
    </location>
</feature>
<dbReference type="Gene3D" id="3.30.200.20">
    <property type="entry name" value="Phosphorylase Kinase, domain 1"/>
    <property type="match status" value="1"/>
</dbReference>
<feature type="compositionally biased region" description="Low complexity" evidence="1">
    <location>
        <begin position="1386"/>
        <end position="1396"/>
    </location>
</feature>
<dbReference type="EMBL" id="JAAMPI010000667">
    <property type="protein sequence ID" value="KAF4629509.1"/>
    <property type="molecule type" value="Genomic_DNA"/>
</dbReference>
<feature type="region of interest" description="Disordered" evidence="1">
    <location>
        <begin position="1547"/>
        <end position="1616"/>
    </location>
</feature>
<reference evidence="4 5" key="1">
    <citation type="submission" date="2020-03" db="EMBL/GenBank/DDBJ databases">
        <title>Draft Genome Sequence of Cudoniella acicularis.</title>
        <authorList>
            <person name="Buettner E."/>
            <person name="Kellner H."/>
        </authorList>
    </citation>
    <scope>NUCLEOTIDE SEQUENCE [LARGE SCALE GENOMIC DNA]</scope>
    <source>
        <strain evidence="4 5">DSM 108380</strain>
    </source>
</reference>
<evidence type="ECO:0000256" key="2">
    <source>
        <dbReference type="SAM" id="Phobius"/>
    </source>
</evidence>
<name>A0A8H4RG73_9HELO</name>
<feature type="region of interest" description="Disordered" evidence="1">
    <location>
        <begin position="1112"/>
        <end position="1138"/>
    </location>
</feature>
<dbReference type="PANTHER" id="PTHR24359:SF37">
    <property type="entry name" value="PROTEIN KINASE DOMAIN-CONTAINING PROTEIN"/>
    <property type="match status" value="1"/>
</dbReference>
<evidence type="ECO:0000256" key="1">
    <source>
        <dbReference type="SAM" id="MobiDB-lite"/>
    </source>
</evidence>
<dbReference type="PANTHER" id="PTHR24359">
    <property type="entry name" value="SERINE/THREONINE-PROTEIN KINASE SBK1"/>
    <property type="match status" value="1"/>
</dbReference>
<feature type="region of interest" description="Disordered" evidence="1">
    <location>
        <begin position="1716"/>
        <end position="1742"/>
    </location>
</feature>
<comment type="caution">
    <text evidence="4">The sequence shown here is derived from an EMBL/GenBank/DDBJ whole genome shotgun (WGS) entry which is preliminary data.</text>
</comment>
<dbReference type="OrthoDB" id="248923at2759"/>
<dbReference type="InterPro" id="IPR011009">
    <property type="entry name" value="Kinase-like_dom_sf"/>
</dbReference>